<dbReference type="Proteomes" id="UP000694920">
    <property type="component" value="Unplaced"/>
</dbReference>
<keyword evidence="10" id="KW-1185">Reference proteome</keyword>
<keyword evidence="6 8" id="KW-0472">Membrane</keyword>
<evidence type="ECO:0000256" key="5">
    <source>
        <dbReference type="ARBA" id="ARBA00022989"/>
    </source>
</evidence>
<keyword evidence="3" id="KW-0813">Transport</keyword>
<organism evidence="10 11">
    <name type="scientific">Cephus cinctus</name>
    <name type="common">Wheat stem sawfly</name>
    <dbReference type="NCBI Taxonomy" id="211228"/>
    <lineage>
        <taxon>Eukaryota</taxon>
        <taxon>Metazoa</taxon>
        <taxon>Ecdysozoa</taxon>
        <taxon>Arthropoda</taxon>
        <taxon>Hexapoda</taxon>
        <taxon>Insecta</taxon>
        <taxon>Pterygota</taxon>
        <taxon>Neoptera</taxon>
        <taxon>Endopterygota</taxon>
        <taxon>Hymenoptera</taxon>
        <taxon>Cephoidea</taxon>
        <taxon>Cephidae</taxon>
        <taxon>Cephus</taxon>
    </lineage>
</organism>
<dbReference type="GO" id="GO:0008519">
    <property type="term" value="F:ammonium channel activity"/>
    <property type="evidence" value="ECO:0007669"/>
    <property type="project" value="InterPro"/>
</dbReference>
<dbReference type="PANTHER" id="PTHR11730:SF6">
    <property type="entry name" value="AMMONIUM TRANSPORTER"/>
    <property type="match status" value="1"/>
</dbReference>
<protein>
    <submittedName>
        <fullName evidence="11">Ammonium transporter 1 member 1-like</fullName>
    </submittedName>
</protein>
<evidence type="ECO:0000313" key="11">
    <source>
        <dbReference type="RefSeq" id="XP_015605930.1"/>
    </source>
</evidence>
<comment type="similarity">
    <text evidence="2">Belongs to the ammonia transporter channel (TC 1.A.11.2) family.</text>
</comment>
<sequence>MYRISSLVSFQREVEELYGENYYEYGAGNQGKTDSFHMRNGWNIWNALNGSLVGRKKIPVQEEENDDEVLGSTMKAVKSLLPVYSSSISLLLRGVLSIVLRLGMLLVQLGSIPMNNVNLILLQNLLDVTVVSVVYLLLGFALAFNGDTAGLIGGDFWIWSSEANEEEAFLGWEAAMAASGICTSGIVGRMHTVGYVLSASLLAGLLQPVLLHWIWSPRGWMATGSLAGKRVHFHDDAGASVIHILGALSGTIGSLVLGRRLLRLRDIDEASIPRDSGSILFCGHFLIFVGLQGLSLARTSRMLLTTRLVFVNGLLAGSGCALMVVALHFTLSREPFNHWTVARCLQAVTAGIVTLSAGIDFYSPLAALSIGASGGLVFYVLSRRVFRSALEDYCNIFAGHLGCALLGSFMAPLAITTSTQTPINSRLADLGWQLICLVALLSLVLCSMAPLFLSLELFGFLRNRSEYLNNLRSRIALRRGPARSYMQRLFFPDGEAIYLQPSLPTMPNEVAFPIIPISSSRDADGTRIDVTDADDDGASPRFLQYHREISKFHGTASRGPSF</sequence>
<evidence type="ECO:0000259" key="9">
    <source>
        <dbReference type="Pfam" id="PF00909"/>
    </source>
</evidence>
<keyword evidence="4 8" id="KW-0812">Transmembrane</keyword>
<dbReference type="RefSeq" id="XP_015605930.1">
    <property type="nucleotide sequence ID" value="XM_015750444.2"/>
</dbReference>
<dbReference type="AlphaFoldDB" id="A0AAJ7CAI9"/>
<dbReference type="GO" id="GO:0097272">
    <property type="term" value="P:ammonium homeostasis"/>
    <property type="evidence" value="ECO:0007669"/>
    <property type="project" value="TreeGrafter"/>
</dbReference>
<dbReference type="GO" id="GO:0005886">
    <property type="term" value="C:plasma membrane"/>
    <property type="evidence" value="ECO:0007669"/>
    <property type="project" value="TreeGrafter"/>
</dbReference>
<feature type="domain" description="Ammonium transporter AmtB-like" evidence="9">
    <location>
        <begin position="96"/>
        <end position="465"/>
    </location>
</feature>
<keyword evidence="5 8" id="KW-1133">Transmembrane helix</keyword>
<accession>A0AAJ7CAI9</accession>
<feature type="transmembrane region" description="Helical" evidence="8">
    <location>
        <begin position="309"/>
        <end position="329"/>
    </location>
</feature>
<dbReference type="GeneID" id="107272854"/>
<evidence type="ECO:0000256" key="7">
    <source>
        <dbReference type="ARBA" id="ARBA00023177"/>
    </source>
</evidence>
<proteinExistence type="inferred from homology"/>
<evidence type="ECO:0000256" key="4">
    <source>
        <dbReference type="ARBA" id="ARBA00022692"/>
    </source>
</evidence>
<evidence type="ECO:0000256" key="6">
    <source>
        <dbReference type="ARBA" id="ARBA00023136"/>
    </source>
</evidence>
<feature type="transmembrane region" description="Helical" evidence="8">
    <location>
        <begin position="83"/>
        <end position="107"/>
    </location>
</feature>
<dbReference type="PANTHER" id="PTHR11730">
    <property type="entry name" value="AMMONIUM TRANSPORTER"/>
    <property type="match status" value="1"/>
</dbReference>
<keyword evidence="7" id="KW-0924">Ammonia transport</keyword>
<feature type="transmembrane region" description="Helical" evidence="8">
    <location>
        <begin position="119"/>
        <end position="144"/>
    </location>
</feature>
<evidence type="ECO:0000256" key="1">
    <source>
        <dbReference type="ARBA" id="ARBA00004141"/>
    </source>
</evidence>
<feature type="transmembrane region" description="Helical" evidence="8">
    <location>
        <begin position="393"/>
        <end position="415"/>
    </location>
</feature>
<dbReference type="SUPFAM" id="SSF111352">
    <property type="entry name" value="Ammonium transporter"/>
    <property type="match status" value="1"/>
</dbReference>
<dbReference type="InterPro" id="IPR024041">
    <property type="entry name" value="NH4_transpt_AmtB-like_dom"/>
</dbReference>
<feature type="transmembrane region" description="Helical" evidence="8">
    <location>
        <begin position="195"/>
        <end position="215"/>
    </location>
</feature>
<evidence type="ECO:0000313" key="10">
    <source>
        <dbReference type="Proteomes" id="UP000694920"/>
    </source>
</evidence>
<comment type="subcellular location">
    <subcellularLocation>
        <location evidence="1">Membrane</location>
        <topology evidence="1">Multi-pass membrane protein</topology>
    </subcellularLocation>
</comment>
<dbReference type="KEGG" id="ccin:107272854"/>
<evidence type="ECO:0000256" key="2">
    <source>
        <dbReference type="ARBA" id="ARBA00005887"/>
    </source>
</evidence>
<name>A0AAJ7CAI9_CEPCN</name>
<evidence type="ECO:0000256" key="3">
    <source>
        <dbReference type="ARBA" id="ARBA00022448"/>
    </source>
</evidence>
<evidence type="ECO:0000256" key="8">
    <source>
        <dbReference type="SAM" id="Phobius"/>
    </source>
</evidence>
<dbReference type="Gene3D" id="1.10.3430.10">
    <property type="entry name" value="Ammonium transporter AmtB like domains"/>
    <property type="match status" value="1"/>
</dbReference>
<feature type="transmembrane region" description="Helical" evidence="8">
    <location>
        <begin position="430"/>
        <end position="455"/>
    </location>
</feature>
<gene>
    <name evidence="11" type="primary">LOC107272854</name>
</gene>
<reference evidence="11" key="1">
    <citation type="submission" date="2025-08" db="UniProtKB">
        <authorList>
            <consortium name="RefSeq"/>
        </authorList>
    </citation>
    <scope>IDENTIFICATION</scope>
</reference>
<dbReference type="Pfam" id="PF00909">
    <property type="entry name" value="Ammonium_transp"/>
    <property type="match status" value="1"/>
</dbReference>
<feature type="transmembrane region" description="Helical" evidence="8">
    <location>
        <begin position="365"/>
        <end position="381"/>
    </location>
</feature>
<dbReference type="InterPro" id="IPR029020">
    <property type="entry name" value="Ammonium/urea_transptr"/>
</dbReference>
<feature type="transmembrane region" description="Helical" evidence="8">
    <location>
        <begin position="237"/>
        <end position="257"/>
    </location>
</feature>